<accession>A0A1H5EAI4</accession>
<dbReference type="CDD" id="cd05286">
    <property type="entry name" value="QOR2"/>
    <property type="match status" value="1"/>
</dbReference>
<keyword evidence="2" id="KW-0560">Oxidoreductase</keyword>
<dbReference type="PANTHER" id="PTHR48106:SF13">
    <property type="entry name" value="QUINONE OXIDOREDUCTASE-RELATED"/>
    <property type="match status" value="1"/>
</dbReference>
<dbReference type="InterPro" id="IPR013149">
    <property type="entry name" value="ADH-like_C"/>
</dbReference>
<dbReference type="SMART" id="SM00829">
    <property type="entry name" value="PKS_ER"/>
    <property type="match status" value="1"/>
</dbReference>
<gene>
    <name evidence="4" type="ORF">SAMN04490220_5892</name>
</gene>
<dbReference type="FunFam" id="3.40.50.720:FF:000053">
    <property type="entry name" value="Quinone oxidoreductase 1"/>
    <property type="match status" value="1"/>
</dbReference>
<evidence type="ECO:0000256" key="1">
    <source>
        <dbReference type="ARBA" id="ARBA00022857"/>
    </source>
</evidence>
<dbReference type="InterPro" id="IPR011032">
    <property type="entry name" value="GroES-like_sf"/>
</dbReference>
<dbReference type="Pfam" id="PF08240">
    <property type="entry name" value="ADH_N"/>
    <property type="match status" value="1"/>
</dbReference>
<keyword evidence="1" id="KW-0521">NADP</keyword>
<name>A0A1H5EAI4_RHOJO</name>
<protein>
    <submittedName>
        <fullName evidence="4">NADPH2:quinone reductase</fullName>
    </submittedName>
</protein>
<dbReference type="EMBL" id="FNTL01000004">
    <property type="protein sequence ID" value="SED88089.1"/>
    <property type="molecule type" value="Genomic_DNA"/>
</dbReference>
<reference evidence="5" key="1">
    <citation type="submission" date="2016-10" db="EMBL/GenBank/DDBJ databases">
        <authorList>
            <person name="Varghese N."/>
        </authorList>
    </citation>
    <scope>NUCLEOTIDE SEQUENCE [LARGE SCALE GENOMIC DNA]</scope>
    <source>
        <strain evidence="5">DSM 44719</strain>
    </source>
</reference>
<dbReference type="Gene3D" id="3.90.180.10">
    <property type="entry name" value="Medium-chain alcohol dehydrogenases, catalytic domain"/>
    <property type="match status" value="1"/>
</dbReference>
<dbReference type="InterPro" id="IPR013154">
    <property type="entry name" value="ADH-like_N"/>
</dbReference>
<evidence type="ECO:0000259" key="3">
    <source>
        <dbReference type="SMART" id="SM00829"/>
    </source>
</evidence>
<dbReference type="InterPro" id="IPR036291">
    <property type="entry name" value="NAD(P)-bd_dom_sf"/>
</dbReference>
<organism evidence="4 5">
    <name type="scientific">Rhodococcus jostii</name>
    <dbReference type="NCBI Taxonomy" id="132919"/>
    <lineage>
        <taxon>Bacteria</taxon>
        <taxon>Bacillati</taxon>
        <taxon>Actinomycetota</taxon>
        <taxon>Actinomycetes</taxon>
        <taxon>Mycobacteriales</taxon>
        <taxon>Nocardiaceae</taxon>
        <taxon>Rhodococcus</taxon>
    </lineage>
</organism>
<dbReference type="GO" id="GO:0003960">
    <property type="term" value="F:quinone reductase (NADPH) activity"/>
    <property type="evidence" value="ECO:0007669"/>
    <property type="project" value="InterPro"/>
</dbReference>
<evidence type="ECO:0000256" key="2">
    <source>
        <dbReference type="ARBA" id="ARBA00023002"/>
    </source>
</evidence>
<dbReference type="GO" id="GO:0005829">
    <property type="term" value="C:cytosol"/>
    <property type="evidence" value="ECO:0007669"/>
    <property type="project" value="TreeGrafter"/>
</dbReference>
<dbReference type="Gene3D" id="3.40.50.720">
    <property type="entry name" value="NAD(P)-binding Rossmann-like Domain"/>
    <property type="match status" value="1"/>
</dbReference>
<feature type="domain" description="Enoyl reductase (ER)" evidence="3">
    <location>
        <begin position="10"/>
        <end position="315"/>
    </location>
</feature>
<dbReference type="GO" id="GO:0070402">
    <property type="term" value="F:NADPH binding"/>
    <property type="evidence" value="ECO:0007669"/>
    <property type="project" value="TreeGrafter"/>
</dbReference>
<dbReference type="SUPFAM" id="SSF50129">
    <property type="entry name" value="GroES-like"/>
    <property type="match status" value="1"/>
</dbReference>
<evidence type="ECO:0000313" key="5">
    <source>
        <dbReference type="Proteomes" id="UP000183407"/>
    </source>
</evidence>
<sequence>MRAIQVSRLGDPNVLEVAVIPDPQPGPADLLVRTEAIGVNFIDTYFRTGVYAHPLPYVPGDEGSGVVETVGADVRDFAPGDRVAWCGASGNYAEKVVVPAAVAIAVPEGVPAPQAASALAQGLTAHYLANSTYPVQSGDTVLVHAGAGGVGLLLTQLATRLGARVITTVSSDPKEKLSREAGAAEVLRYDDDIAARVRELTDGEGVAVAYDGVGASTFEASLASVRIRGTLALFGAASGLVPPFDPQRLNPAGSLFLTRPTLAHYVRTREELTWRAGEVFGAIADGSLHVRVGAQYPLECAADAHRAWRAGGRPVPSCSCPDN</sequence>
<dbReference type="InterPro" id="IPR047618">
    <property type="entry name" value="QOR-like"/>
</dbReference>
<dbReference type="PANTHER" id="PTHR48106">
    <property type="entry name" value="QUINONE OXIDOREDUCTASE PIG3-RELATED"/>
    <property type="match status" value="1"/>
</dbReference>
<dbReference type="Pfam" id="PF00107">
    <property type="entry name" value="ADH_zinc_N"/>
    <property type="match status" value="1"/>
</dbReference>
<dbReference type="AlphaFoldDB" id="A0A1H5EAI4"/>
<dbReference type="Proteomes" id="UP000183407">
    <property type="component" value="Unassembled WGS sequence"/>
</dbReference>
<dbReference type="SUPFAM" id="SSF51735">
    <property type="entry name" value="NAD(P)-binding Rossmann-fold domains"/>
    <property type="match status" value="1"/>
</dbReference>
<dbReference type="GO" id="GO:0035925">
    <property type="term" value="F:mRNA 3'-UTR AU-rich region binding"/>
    <property type="evidence" value="ECO:0007669"/>
    <property type="project" value="TreeGrafter"/>
</dbReference>
<dbReference type="InterPro" id="IPR020843">
    <property type="entry name" value="ER"/>
</dbReference>
<proteinExistence type="predicted"/>
<evidence type="ECO:0000313" key="4">
    <source>
        <dbReference type="EMBL" id="SED88089.1"/>
    </source>
</evidence>